<evidence type="ECO:0000256" key="1">
    <source>
        <dbReference type="SAM" id="Phobius"/>
    </source>
</evidence>
<proteinExistence type="predicted"/>
<evidence type="ECO:0000313" key="2">
    <source>
        <dbReference type="EMBL" id="OCT92817.1"/>
    </source>
</evidence>
<sequence length="144" mass="16558">MSIPIHAKKLNIMMPLYTLLHCRVPPWRSCCNILVLVKRCWTCLEKVRRKLAKTSKALILNLQILVFTRATEKCYTFKLLLIPSFPLLQLTTNFVLHYICIHFLLSFFLPPLPMPCPVSVLLPSVAACQGLIKILLARLHSHPR</sequence>
<evidence type="ECO:0000313" key="3">
    <source>
        <dbReference type="Proteomes" id="UP000694892"/>
    </source>
</evidence>
<accession>A0A974DLB2</accession>
<name>A0A974DLB2_XENLA</name>
<dbReference type="Proteomes" id="UP000694892">
    <property type="component" value="Chromosome 2S"/>
</dbReference>
<dbReference type="EMBL" id="CM004469">
    <property type="protein sequence ID" value="OCT92817.1"/>
    <property type="molecule type" value="Genomic_DNA"/>
</dbReference>
<feature type="transmembrane region" description="Helical" evidence="1">
    <location>
        <begin position="87"/>
        <end position="108"/>
    </location>
</feature>
<organism evidence="2 3">
    <name type="scientific">Xenopus laevis</name>
    <name type="common">African clawed frog</name>
    <dbReference type="NCBI Taxonomy" id="8355"/>
    <lineage>
        <taxon>Eukaryota</taxon>
        <taxon>Metazoa</taxon>
        <taxon>Chordata</taxon>
        <taxon>Craniata</taxon>
        <taxon>Vertebrata</taxon>
        <taxon>Euteleostomi</taxon>
        <taxon>Amphibia</taxon>
        <taxon>Batrachia</taxon>
        <taxon>Anura</taxon>
        <taxon>Pipoidea</taxon>
        <taxon>Pipidae</taxon>
        <taxon>Xenopodinae</taxon>
        <taxon>Xenopus</taxon>
        <taxon>Xenopus</taxon>
    </lineage>
</organism>
<protein>
    <submittedName>
        <fullName evidence="2">Uncharacterized protein</fullName>
    </submittedName>
</protein>
<gene>
    <name evidence="2" type="ORF">XELAEV_18015881mg</name>
</gene>
<dbReference type="AlphaFoldDB" id="A0A974DLB2"/>
<reference evidence="3" key="1">
    <citation type="journal article" date="2016" name="Nature">
        <title>Genome evolution in the allotetraploid frog Xenopus laevis.</title>
        <authorList>
            <person name="Session A.M."/>
            <person name="Uno Y."/>
            <person name="Kwon T."/>
            <person name="Chapman J.A."/>
            <person name="Toyoda A."/>
            <person name="Takahashi S."/>
            <person name="Fukui A."/>
            <person name="Hikosaka A."/>
            <person name="Suzuki A."/>
            <person name="Kondo M."/>
            <person name="van Heeringen S.J."/>
            <person name="Quigley I."/>
            <person name="Heinz S."/>
            <person name="Ogino H."/>
            <person name="Ochi H."/>
            <person name="Hellsten U."/>
            <person name="Lyons J.B."/>
            <person name="Simakov O."/>
            <person name="Putnam N."/>
            <person name="Stites J."/>
            <person name="Kuroki Y."/>
            <person name="Tanaka T."/>
            <person name="Michiue T."/>
            <person name="Watanabe M."/>
            <person name="Bogdanovic O."/>
            <person name="Lister R."/>
            <person name="Georgiou G."/>
            <person name="Paranjpe S.S."/>
            <person name="van Kruijsbergen I."/>
            <person name="Shu S."/>
            <person name="Carlson J."/>
            <person name="Kinoshita T."/>
            <person name="Ohta Y."/>
            <person name="Mawaribuchi S."/>
            <person name="Jenkins J."/>
            <person name="Grimwood J."/>
            <person name="Schmutz J."/>
            <person name="Mitros T."/>
            <person name="Mozaffari S.V."/>
            <person name="Suzuki Y."/>
            <person name="Haramoto Y."/>
            <person name="Yamamoto T.S."/>
            <person name="Takagi C."/>
            <person name="Heald R."/>
            <person name="Miller K."/>
            <person name="Haudenschild C."/>
            <person name="Kitzman J."/>
            <person name="Nakayama T."/>
            <person name="Izutsu Y."/>
            <person name="Robert J."/>
            <person name="Fortriede J."/>
            <person name="Burns K."/>
            <person name="Lotay V."/>
            <person name="Karimi K."/>
            <person name="Yasuoka Y."/>
            <person name="Dichmann D.S."/>
            <person name="Flajnik M.F."/>
            <person name="Houston D.W."/>
            <person name="Shendure J."/>
            <person name="DuPasquier L."/>
            <person name="Vize P.D."/>
            <person name="Zorn A.M."/>
            <person name="Ito M."/>
            <person name="Marcotte E.M."/>
            <person name="Wallingford J.B."/>
            <person name="Ito Y."/>
            <person name="Asashima M."/>
            <person name="Ueno N."/>
            <person name="Matsuda Y."/>
            <person name="Veenstra G.J."/>
            <person name="Fujiyama A."/>
            <person name="Harland R.M."/>
            <person name="Taira M."/>
            <person name="Rokhsar D.S."/>
        </authorList>
    </citation>
    <scope>NUCLEOTIDE SEQUENCE [LARGE SCALE GENOMIC DNA]</scope>
    <source>
        <strain evidence="3">J</strain>
    </source>
</reference>
<keyword evidence="1" id="KW-0812">Transmembrane</keyword>
<keyword evidence="1" id="KW-1133">Transmembrane helix</keyword>
<keyword evidence="1" id="KW-0472">Membrane</keyword>